<sequence length="480" mass="55549">MEKRRADVPPLKKIAYDASVVGEGNWWDEEQTTTILQKKIDAIFAQIEEYKRVAEHAESEKLRIERVKVDELLSLLENVHPDKVNSEMPEIIKKEILNCQQHMQTISQLRKRASQAKEVTVQPQPEATPAIDASEISEHINRIDSLESKVLHMASRLPPNYTKLVKALEQENKDLSLSIKVLTEKIEEFIKKDAESYREKEKAEKRIEEIFQASSKKESELLAEKERICTEKDILQKRVNELYLALETLNSTIVEQTRDLENVSENRVECANQCHIRIKELENKEIDRLEEVAFLVRKYIDTGKKNDLLLEEITELKHQIKYSAPQIISIPEESNNHKEIIKSLQEELHQLKVDVERGKMDYLERKSSANYHKRKSVQHEAELSAARKAASDLAEVNKHLQSRLHESEKSKKLSSQRDIELYQGMIRCSLCSTNIKNVALKRCMHLMCRACIDERMASRQKTCPLCGTTCTPNDIVSVYL</sequence>
<keyword evidence="5 14" id="KW-0808">Transferase</keyword>
<keyword evidence="6 14" id="KW-0479">Metal-binding</keyword>
<evidence type="ECO:0000256" key="6">
    <source>
        <dbReference type="ARBA" id="ARBA00022723"/>
    </source>
</evidence>
<evidence type="ECO:0000256" key="2">
    <source>
        <dbReference type="ARBA" id="ARBA00004123"/>
    </source>
</evidence>
<dbReference type="Gene3D" id="3.30.40.10">
    <property type="entry name" value="Zinc/RING finger domain, C3HC4 (zinc finger)"/>
    <property type="match status" value="1"/>
</dbReference>
<dbReference type="InterPro" id="IPR013083">
    <property type="entry name" value="Znf_RING/FYVE/PHD"/>
</dbReference>
<accession>I3EEN6</accession>
<dbReference type="PANTHER" id="PTHR23163:SF0">
    <property type="entry name" value="E3 UBIQUITIN-PROTEIN LIGASE BRE1"/>
    <property type="match status" value="1"/>
</dbReference>
<feature type="coiled-coil region" evidence="15">
    <location>
        <begin position="334"/>
        <end position="361"/>
    </location>
</feature>
<dbReference type="InterPro" id="IPR001841">
    <property type="entry name" value="Znf_RING"/>
</dbReference>
<dbReference type="EC" id="2.3.2.27" evidence="14"/>
<evidence type="ECO:0000256" key="1">
    <source>
        <dbReference type="ARBA" id="ARBA00000900"/>
    </source>
</evidence>
<evidence type="ECO:0000256" key="13">
    <source>
        <dbReference type="PROSITE-ProRule" id="PRU00175"/>
    </source>
</evidence>
<dbReference type="Pfam" id="PF00097">
    <property type="entry name" value="zf-C3HC4"/>
    <property type="match status" value="1"/>
</dbReference>
<evidence type="ECO:0000256" key="3">
    <source>
        <dbReference type="ARBA" id="ARBA00004906"/>
    </source>
</evidence>
<keyword evidence="7 13" id="KW-0863">Zinc-finger</keyword>
<dbReference type="PROSITE" id="PS00518">
    <property type="entry name" value="ZF_RING_1"/>
    <property type="match status" value="1"/>
</dbReference>
<keyword evidence="9 14" id="KW-0862">Zinc</keyword>
<evidence type="ECO:0000256" key="14">
    <source>
        <dbReference type="RuleBase" id="RU365038"/>
    </source>
</evidence>
<evidence type="ECO:0000256" key="8">
    <source>
        <dbReference type="ARBA" id="ARBA00022786"/>
    </source>
</evidence>
<gene>
    <name evidence="17" type="ORF">NEQG_02230</name>
</gene>
<feature type="coiled-coil region" evidence="15">
    <location>
        <begin position="40"/>
        <end position="67"/>
    </location>
</feature>
<dbReference type="Proteomes" id="UP000002872">
    <property type="component" value="Unassembled WGS sequence"/>
</dbReference>
<proteinExistence type="inferred from homology"/>
<evidence type="ECO:0000259" key="16">
    <source>
        <dbReference type="PROSITE" id="PS50089"/>
    </source>
</evidence>
<dbReference type="OMA" id="ERNKEAH"/>
<evidence type="ECO:0000256" key="7">
    <source>
        <dbReference type="ARBA" id="ARBA00022771"/>
    </source>
</evidence>
<dbReference type="HOGENOM" id="CLU_568682_0_0_1"/>
<dbReference type="FunCoup" id="I3EEN6">
    <property type="interactions" value="85"/>
</dbReference>
<comment type="subcellular location">
    <subcellularLocation>
        <location evidence="2 14">Nucleus</location>
    </subcellularLocation>
</comment>
<reference evidence="17" key="1">
    <citation type="submission" date="2011-01" db="EMBL/GenBank/DDBJ databases">
        <title>The Genome Sequence of Nematocida parisii strain ERTm3.</title>
        <authorList>
            <consortium name="The Broad Institute Genome Sequencing Platform"/>
            <consortium name="The Broad Institute Genome Sequencing Center for Infectious Disease"/>
            <person name="Cuomo C."/>
            <person name="Troemel E."/>
            <person name="Young S.K."/>
            <person name="Zeng Q."/>
            <person name="Gargeya S."/>
            <person name="Fitzgerald M."/>
            <person name="Haas B."/>
            <person name="Abouelleil A."/>
            <person name="Alvarado L."/>
            <person name="Arachchi H.M."/>
            <person name="Berlin A."/>
            <person name="Chapman S.B."/>
            <person name="Gearin G."/>
            <person name="Goldberg J."/>
            <person name="Griggs A."/>
            <person name="Gujja S."/>
            <person name="Hansen M."/>
            <person name="Heiman D."/>
            <person name="Howarth C."/>
            <person name="Larimer J."/>
            <person name="Lui A."/>
            <person name="MacDonald P.J.P."/>
            <person name="McCowen C."/>
            <person name="Montmayeur A."/>
            <person name="Murphy C."/>
            <person name="Neiman D."/>
            <person name="Pearson M."/>
            <person name="Priest M."/>
            <person name="Roberts A."/>
            <person name="Saif S."/>
            <person name="Shea T."/>
            <person name="Sisk P."/>
            <person name="Stolte C."/>
            <person name="Sykes S."/>
            <person name="Wortman J."/>
            <person name="Nusbaum C."/>
            <person name="Birren B."/>
        </authorList>
    </citation>
    <scope>NUCLEOTIDE SEQUENCE</scope>
    <source>
        <strain evidence="17">ERTm3</strain>
    </source>
</reference>
<evidence type="ECO:0000256" key="9">
    <source>
        <dbReference type="ARBA" id="ARBA00022833"/>
    </source>
</evidence>
<evidence type="ECO:0000256" key="15">
    <source>
        <dbReference type="SAM" id="Coils"/>
    </source>
</evidence>
<keyword evidence="10 14" id="KW-0156">Chromatin regulator</keyword>
<dbReference type="GO" id="GO:0005634">
    <property type="term" value="C:nucleus"/>
    <property type="evidence" value="ECO:0007669"/>
    <property type="project" value="UniProtKB-SubCell"/>
</dbReference>
<dbReference type="InterPro" id="IPR013956">
    <property type="entry name" value="E3_ubiquit_lig_Bre1"/>
</dbReference>
<keyword evidence="8 14" id="KW-0833">Ubl conjugation pathway</keyword>
<feature type="domain" description="RING-type" evidence="16">
    <location>
        <begin position="428"/>
        <end position="466"/>
    </location>
</feature>
<protein>
    <recommendedName>
        <fullName evidence="14">E3 ubiquitin protein ligase</fullName>
        <ecNumber evidence="14">2.3.2.27</ecNumber>
    </recommendedName>
</protein>
<evidence type="ECO:0000256" key="4">
    <source>
        <dbReference type="ARBA" id="ARBA00005555"/>
    </source>
</evidence>
<dbReference type="SUPFAM" id="SSF57850">
    <property type="entry name" value="RING/U-box"/>
    <property type="match status" value="1"/>
</dbReference>
<feature type="coiled-coil region" evidence="15">
    <location>
        <begin position="165"/>
        <end position="220"/>
    </location>
</feature>
<comment type="pathway">
    <text evidence="3 14">Protein modification; protein ubiquitination.</text>
</comment>
<keyword evidence="11 14" id="KW-0175">Coiled coil</keyword>
<evidence type="ECO:0000313" key="17">
    <source>
        <dbReference type="EMBL" id="EIJ87683.1"/>
    </source>
</evidence>
<dbReference type="VEuPathDB" id="MicrosporidiaDB:NEQG_02230"/>
<dbReference type="AlphaFoldDB" id="I3EEN6"/>
<dbReference type="GO" id="GO:0061630">
    <property type="term" value="F:ubiquitin protein ligase activity"/>
    <property type="evidence" value="ECO:0007669"/>
    <property type="project" value="UniProtKB-EC"/>
</dbReference>
<keyword evidence="18" id="KW-1185">Reference proteome</keyword>
<comment type="similarity">
    <text evidence="4 14">Belongs to the BRE1 family.</text>
</comment>
<dbReference type="GO" id="GO:0008270">
    <property type="term" value="F:zinc ion binding"/>
    <property type="evidence" value="ECO:0007669"/>
    <property type="project" value="UniProtKB-KW"/>
</dbReference>
<evidence type="ECO:0000256" key="11">
    <source>
        <dbReference type="ARBA" id="ARBA00023054"/>
    </source>
</evidence>
<evidence type="ECO:0000256" key="12">
    <source>
        <dbReference type="ARBA" id="ARBA00023242"/>
    </source>
</evidence>
<dbReference type="GO" id="GO:0016567">
    <property type="term" value="P:protein ubiquitination"/>
    <property type="evidence" value="ECO:0007669"/>
    <property type="project" value="UniProtKB-UniRule"/>
</dbReference>
<dbReference type="STRING" id="935791.I3EEN6"/>
<keyword evidence="12 14" id="KW-0539">Nucleus</keyword>
<evidence type="ECO:0000256" key="5">
    <source>
        <dbReference type="ARBA" id="ARBA00022679"/>
    </source>
</evidence>
<dbReference type="OrthoDB" id="10266039at2759"/>
<comment type="catalytic activity">
    <reaction evidence="1 14">
        <text>S-ubiquitinyl-[E2 ubiquitin-conjugating enzyme]-L-cysteine + [acceptor protein]-L-lysine = [E2 ubiquitin-conjugating enzyme]-L-cysteine + N(6)-ubiquitinyl-[acceptor protein]-L-lysine.</text>
        <dbReference type="EC" id="2.3.2.27"/>
    </reaction>
</comment>
<dbReference type="EMBL" id="GL870881">
    <property type="protein sequence ID" value="EIJ87683.1"/>
    <property type="molecule type" value="Genomic_DNA"/>
</dbReference>
<dbReference type="GO" id="GO:0006325">
    <property type="term" value="P:chromatin organization"/>
    <property type="evidence" value="ECO:0007669"/>
    <property type="project" value="UniProtKB-KW"/>
</dbReference>
<dbReference type="InterPro" id="IPR018957">
    <property type="entry name" value="Znf_C3HC4_RING-type"/>
</dbReference>
<organism evidence="17 18">
    <name type="scientific">Nematocida parisii (strain ERTm3)</name>
    <name type="common">Nematode killer fungus</name>
    <dbReference type="NCBI Taxonomy" id="935791"/>
    <lineage>
        <taxon>Eukaryota</taxon>
        <taxon>Fungi</taxon>
        <taxon>Fungi incertae sedis</taxon>
        <taxon>Microsporidia</taxon>
        <taxon>Nematocida</taxon>
    </lineage>
</organism>
<dbReference type="SMART" id="SM00184">
    <property type="entry name" value="RING"/>
    <property type="match status" value="1"/>
</dbReference>
<dbReference type="GO" id="GO:0033503">
    <property type="term" value="C:HULC complex"/>
    <property type="evidence" value="ECO:0007669"/>
    <property type="project" value="TreeGrafter"/>
</dbReference>
<dbReference type="PROSITE" id="PS50089">
    <property type="entry name" value="ZF_RING_2"/>
    <property type="match status" value="1"/>
</dbReference>
<dbReference type="InParanoid" id="I3EEN6"/>
<evidence type="ECO:0000256" key="10">
    <source>
        <dbReference type="ARBA" id="ARBA00022853"/>
    </source>
</evidence>
<evidence type="ECO:0000313" key="18">
    <source>
        <dbReference type="Proteomes" id="UP000002872"/>
    </source>
</evidence>
<dbReference type="InterPro" id="IPR017907">
    <property type="entry name" value="Znf_RING_CS"/>
</dbReference>
<name>I3EEN6_NEMP3</name>
<dbReference type="PANTHER" id="PTHR23163">
    <property type="entry name" value="RING FINGER PROTEIN-RELATED"/>
    <property type="match status" value="1"/>
</dbReference>
<dbReference type="UniPathway" id="UPA00143"/>